<dbReference type="Proteomes" id="UP000217895">
    <property type="component" value="Chromosome"/>
</dbReference>
<reference evidence="3 4" key="1">
    <citation type="submission" date="2017-06" db="EMBL/GenBank/DDBJ databases">
        <title>Genome sequencing of cyanobaciteial culture collection at National Institute for Environmental Studies (NIES).</title>
        <authorList>
            <person name="Hirose Y."/>
            <person name="Shimura Y."/>
            <person name="Fujisawa T."/>
            <person name="Nakamura Y."/>
            <person name="Kawachi M."/>
        </authorList>
    </citation>
    <scope>NUCLEOTIDE SEQUENCE [LARGE SCALE GENOMIC DNA]</scope>
    <source>
        <strain evidence="3 4">NIES-2135</strain>
    </source>
</reference>
<evidence type="ECO:0000313" key="3">
    <source>
        <dbReference type="EMBL" id="BAY56702.1"/>
    </source>
</evidence>
<gene>
    <name evidence="3" type="ORF">NIES2135_35380</name>
</gene>
<evidence type="ECO:0000259" key="2">
    <source>
        <dbReference type="Pfam" id="PF08547"/>
    </source>
</evidence>
<proteinExistence type="inferred from homology"/>
<dbReference type="PANTHER" id="PTHR13194:SF19">
    <property type="entry name" value="NAD(P)-BINDING ROSSMANN-FOLD SUPERFAMILY PROTEIN"/>
    <property type="match status" value="1"/>
</dbReference>
<evidence type="ECO:0000256" key="1">
    <source>
        <dbReference type="ARBA" id="ARBA00007884"/>
    </source>
</evidence>
<keyword evidence="4" id="KW-1185">Reference proteome</keyword>
<sequence length="215" mass="24071">MAQWDLGRFVQTLEYFEAIPVVSWLQNMFQPRPKPLTSNETVLFDFNDSATDLKNTWGALDDVVMGGVSNSGIRLEGGVAVFTGNVSIENSGGFASVRTRNFDPPLDLSNRSGVELRIKGDGNRYKFLIRDSDGWDSTGYSYSFDTVAGEWMTIQIPFAQTVPVFRAKTVLNARLATEHLRSFQLMLSKFEYDGALNPRFNPGTFRLEILSIAAY</sequence>
<dbReference type="Pfam" id="PF08547">
    <property type="entry name" value="CIA30"/>
    <property type="match status" value="1"/>
</dbReference>
<dbReference type="GO" id="GO:0010257">
    <property type="term" value="P:NADH dehydrogenase complex assembly"/>
    <property type="evidence" value="ECO:0007669"/>
    <property type="project" value="TreeGrafter"/>
</dbReference>
<organism evidence="3 4">
    <name type="scientific">Leptolyngbya boryana NIES-2135</name>
    <dbReference type="NCBI Taxonomy" id="1973484"/>
    <lineage>
        <taxon>Bacteria</taxon>
        <taxon>Bacillati</taxon>
        <taxon>Cyanobacteriota</taxon>
        <taxon>Cyanophyceae</taxon>
        <taxon>Leptolyngbyales</taxon>
        <taxon>Leptolyngbyaceae</taxon>
        <taxon>Leptolyngbya group</taxon>
        <taxon>Leptolyngbya</taxon>
    </lineage>
</organism>
<dbReference type="InterPro" id="IPR013857">
    <property type="entry name" value="NADH-UbQ_OxRdtase-assoc_prot30"/>
</dbReference>
<dbReference type="InterPro" id="IPR008979">
    <property type="entry name" value="Galactose-bd-like_sf"/>
</dbReference>
<name>A0A1Z4JIV9_LEPBY</name>
<dbReference type="AlphaFoldDB" id="A0A1Z4JIV9"/>
<dbReference type="EMBL" id="AP018203">
    <property type="protein sequence ID" value="BAY56702.1"/>
    <property type="molecule type" value="Genomic_DNA"/>
</dbReference>
<protein>
    <recommendedName>
        <fullName evidence="2">NADH:ubiquinone oxidoreductase intermediate-associated protein 30 domain-containing protein</fullName>
    </recommendedName>
</protein>
<accession>A0A1Z4JIV9</accession>
<evidence type="ECO:0000313" key="4">
    <source>
        <dbReference type="Proteomes" id="UP000217895"/>
    </source>
</evidence>
<dbReference type="PANTHER" id="PTHR13194">
    <property type="entry name" value="COMPLEX I INTERMEDIATE-ASSOCIATED PROTEIN 30"/>
    <property type="match status" value="1"/>
</dbReference>
<dbReference type="GO" id="GO:0051082">
    <property type="term" value="F:unfolded protein binding"/>
    <property type="evidence" value="ECO:0007669"/>
    <property type="project" value="TreeGrafter"/>
</dbReference>
<feature type="domain" description="NADH:ubiquinone oxidoreductase intermediate-associated protein 30" evidence="2">
    <location>
        <begin position="44"/>
        <end position="209"/>
    </location>
</feature>
<dbReference type="Gene3D" id="2.60.120.430">
    <property type="entry name" value="Galactose-binding lectin"/>
    <property type="match status" value="1"/>
</dbReference>
<comment type="similarity">
    <text evidence="1">Belongs to the CIA30 family.</text>
</comment>
<dbReference type="InterPro" id="IPR039131">
    <property type="entry name" value="NDUFAF1"/>
</dbReference>
<dbReference type="SUPFAM" id="SSF49785">
    <property type="entry name" value="Galactose-binding domain-like"/>
    <property type="match status" value="1"/>
</dbReference>